<evidence type="ECO:0000313" key="3">
    <source>
        <dbReference type="Proteomes" id="UP000007015"/>
    </source>
</evidence>
<feature type="compositionally biased region" description="Acidic residues" evidence="1">
    <location>
        <begin position="34"/>
        <end position="52"/>
    </location>
</feature>
<dbReference type="EMBL" id="CM000133">
    <property type="protein sequence ID" value="EEC83137.1"/>
    <property type="molecule type" value="Genomic_DNA"/>
</dbReference>
<dbReference type="Gramene" id="BGIOSGA027416-TA">
    <property type="protein sequence ID" value="BGIOSGA027416-PA"/>
    <property type="gene ID" value="BGIOSGA027416"/>
</dbReference>
<gene>
    <name evidence="2" type="ORF">OsI_28320</name>
</gene>
<organism evidence="2 3">
    <name type="scientific">Oryza sativa subsp. indica</name>
    <name type="common">Rice</name>
    <dbReference type="NCBI Taxonomy" id="39946"/>
    <lineage>
        <taxon>Eukaryota</taxon>
        <taxon>Viridiplantae</taxon>
        <taxon>Streptophyta</taxon>
        <taxon>Embryophyta</taxon>
        <taxon>Tracheophyta</taxon>
        <taxon>Spermatophyta</taxon>
        <taxon>Magnoliopsida</taxon>
        <taxon>Liliopsida</taxon>
        <taxon>Poales</taxon>
        <taxon>Poaceae</taxon>
        <taxon>BOP clade</taxon>
        <taxon>Oryzoideae</taxon>
        <taxon>Oryzeae</taxon>
        <taxon>Oryzinae</taxon>
        <taxon>Oryza</taxon>
        <taxon>Oryza sativa</taxon>
    </lineage>
</organism>
<feature type="region of interest" description="Disordered" evidence="1">
    <location>
        <begin position="32"/>
        <end position="87"/>
    </location>
</feature>
<proteinExistence type="predicted"/>
<feature type="compositionally biased region" description="Low complexity" evidence="1">
    <location>
        <begin position="57"/>
        <end position="68"/>
    </location>
</feature>
<sequence length="270" mass="28736">MAGFDLNQPINWDEIDDLEGVIPYLNYDFVWDPGNEDGEGSGEERSDGDDDAGGGAEAVDAAETTDPAPSSPPPLLPGGVGSSGDFGSFARRRRRRRRLRQAQEQAAATARASCARRRGAAAAAAAREATSRCPCRRGDPEVLRAGRACCARLGCSVARLRRREADVGGRDDGDCDGMATGAAAKGGVGRDDGDCDGARGGCADGYCDGDDSIRVPCGSGHFKDDDGNLERVRLQFDQSLGSAAAVLLAMRRWVMLGLKRFFVLQYRWQN</sequence>
<dbReference type="AlphaFoldDB" id="B8BC59"/>
<accession>B8BC59</accession>
<reference evidence="2 3" key="1">
    <citation type="journal article" date="2005" name="PLoS Biol.">
        <title>The genomes of Oryza sativa: a history of duplications.</title>
        <authorList>
            <person name="Yu J."/>
            <person name="Wang J."/>
            <person name="Lin W."/>
            <person name="Li S."/>
            <person name="Li H."/>
            <person name="Zhou J."/>
            <person name="Ni P."/>
            <person name="Dong W."/>
            <person name="Hu S."/>
            <person name="Zeng C."/>
            <person name="Zhang J."/>
            <person name="Zhang Y."/>
            <person name="Li R."/>
            <person name="Xu Z."/>
            <person name="Li S."/>
            <person name="Li X."/>
            <person name="Zheng H."/>
            <person name="Cong L."/>
            <person name="Lin L."/>
            <person name="Yin J."/>
            <person name="Geng J."/>
            <person name="Li G."/>
            <person name="Shi J."/>
            <person name="Liu J."/>
            <person name="Lv H."/>
            <person name="Li J."/>
            <person name="Wang J."/>
            <person name="Deng Y."/>
            <person name="Ran L."/>
            <person name="Shi X."/>
            <person name="Wang X."/>
            <person name="Wu Q."/>
            <person name="Li C."/>
            <person name="Ren X."/>
            <person name="Wang J."/>
            <person name="Wang X."/>
            <person name="Li D."/>
            <person name="Liu D."/>
            <person name="Zhang X."/>
            <person name="Ji Z."/>
            <person name="Zhao W."/>
            <person name="Sun Y."/>
            <person name="Zhang Z."/>
            <person name="Bao J."/>
            <person name="Han Y."/>
            <person name="Dong L."/>
            <person name="Ji J."/>
            <person name="Chen P."/>
            <person name="Wu S."/>
            <person name="Liu J."/>
            <person name="Xiao Y."/>
            <person name="Bu D."/>
            <person name="Tan J."/>
            <person name="Yang L."/>
            <person name="Ye C."/>
            <person name="Zhang J."/>
            <person name="Xu J."/>
            <person name="Zhou Y."/>
            <person name="Yu Y."/>
            <person name="Zhang B."/>
            <person name="Zhuang S."/>
            <person name="Wei H."/>
            <person name="Liu B."/>
            <person name="Lei M."/>
            <person name="Yu H."/>
            <person name="Li Y."/>
            <person name="Xu H."/>
            <person name="Wei S."/>
            <person name="He X."/>
            <person name="Fang L."/>
            <person name="Zhang Z."/>
            <person name="Zhang Y."/>
            <person name="Huang X."/>
            <person name="Su Z."/>
            <person name="Tong W."/>
            <person name="Li J."/>
            <person name="Tong Z."/>
            <person name="Li S."/>
            <person name="Ye J."/>
            <person name="Wang L."/>
            <person name="Fang L."/>
            <person name="Lei T."/>
            <person name="Chen C."/>
            <person name="Chen H."/>
            <person name="Xu Z."/>
            <person name="Li H."/>
            <person name="Huang H."/>
            <person name="Zhang F."/>
            <person name="Xu H."/>
            <person name="Li N."/>
            <person name="Zhao C."/>
            <person name="Li S."/>
            <person name="Dong L."/>
            <person name="Huang Y."/>
            <person name="Li L."/>
            <person name="Xi Y."/>
            <person name="Qi Q."/>
            <person name="Li W."/>
            <person name="Zhang B."/>
            <person name="Hu W."/>
            <person name="Zhang Y."/>
            <person name="Tian X."/>
            <person name="Jiao Y."/>
            <person name="Liang X."/>
            <person name="Jin J."/>
            <person name="Gao L."/>
            <person name="Zheng W."/>
            <person name="Hao B."/>
            <person name="Liu S."/>
            <person name="Wang W."/>
            <person name="Yuan L."/>
            <person name="Cao M."/>
            <person name="McDermott J."/>
            <person name="Samudrala R."/>
            <person name="Wang J."/>
            <person name="Wong G.K."/>
            <person name="Yang H."/>
        </authorList>
    </citation>
    <scope>NUCLEOTIDE SEQUENCE [LARGE SCALE GENOMIC DNA]</scope>
    <source>
        <strain evidence="3">cv. 93-11</strain>
    </source>
</reference>
<dbReference type="Proteomes" id="UP000007015">
    <property type="component" value="Chromosome 8"/>
</dbReference>
<evidence type="ECO:0000313" key="2">
    <source>
        <dbReference type="EMBL" id="EEC83137.1"/>
    </source>
</evidence>
<dbReference type="HOGENOM" id="CLU_1032032_0_0_1"/>
<keyword evidence="3" id="KW-1185">Reference proteome</keyword>
<evidence type="ECO:0000256" key="1">
    <source>
        <dbReference type="SAM" id="MobiDB-lite"/>
    </source>
</evidence>
<protein>
    <submittedName>
        <fullName evidence="2">Uncharacterized protein</fullName>
    </submittedName>
</protein>
<name>B8BC59_ORYSI</name>